<gene>
    <name evidence="1" type="ORF">PAXINDRAFT_26402</name>
</gene>
<reference evidence="1 2" key="1">
    <citation type="submission" date="2014-06" db="EMBL/GenBank/DDBJ databases">
        <authorList>
            <consortium name="DOE Joint Genome Institute"/>
            <person name="Kuo A."/>
            <person name="Kohler A."/>
            <person name="Nagy L.G."/>
            <person name="Floudas D."/>
            <person name="Copeland A."/>
            <person name="Barry K.W."/>
            <person name="Cichocki N."/>
            <person name="Veneault-Fourrey C."/>
            <person name="LaButti K."/>
            <person name="Lindquist E.A."/>
            <person name="Lipzen A."/>
            <person name="Lundell T."/>
            <person name="Morin E."/>
            <person name="Murat C."/>
            <person name="Sun H."/>
            <person name="Tunlid A."/>
            <person name="Henrissat B."/>
            <person name="Grigoriev I.V."/>
            <person name="Hibbett D.S."/>
            <person name="Martin F."/>
            <person name="Nordberg H.P."/>
            <person name="Cantor M.N."/>
            <person name="Hua S.X."/>
        </authorList>
    </citation>
    <scope>NUCLEOTIDE SEQUENCE [LARGE SCALE GENOMIC DNA]</scope>
    <source>
        <strain evidence="1 2">ATCC 200175</strain>
    </source>
</reference>
<dbReference type="PANTHER" id="PTHR10622:SF10">
    <property type="entry name" value="HET DOMAIN-CONTAINING PROTEIN"/>
    <property type="match status" value="1"/>
</dbReference>
<dbReference type="HOGENOM" id="CLU_000288_138_0_1"/>
<name>A0A0C9STI4_PAXIN</name>
<dbReference type="Proteomes" id="UP000053647">
    <property type="component" value="Unassembled WGS sequence"/>
</dbReference>
<reference evidence="2" key="2">
    <citation type="submission" date="2015-01" db="EMBL/GenBank/DDBJ databases">
        <title>Evolutionary Origins and Diversification of the Mycorrhizal Mutualists.</title>
        <authorList>
            <consortium name="DOE Joint Genome Institute"/>
            <consortium name="Mycorrhizal Genomics Consortium"/>
            <person name="Kohler A."/>
            <person name="Kuo A."/>
            <person name="Nagy L.G."/>
            <person name="Floudas D."/>
            <person name="Copeland A."/>
            <person name="Barry K.W."/>
            <person name="Cichocki N."/>
            <person name="Veneault-Fourrey C."/>
            <person name="LaButti K."/>
            <person name="Lindquist E.A."/>
            <person name="Lipzen A."/>
            <person name="Lundell T."/>
            <person name="Morin E."/>
            <person name="Murat C."/>
            <person name="Riley R."/>
            <person name="Ohm R."/>
            <person name="Sun H."/>
            <person name="Tunlid A."/>
            <person name="Henrissat B."/>
            <person name="Grigoriev I.V."/>
            <person name="Hibbett D.S."/>
            <person name="Martin F."/>
        </authorList>
    </citation>
    <scope>NUCLEOTIDE SEQUENCE [LARGE SCALE GENOMIC DNA]</scope>
    <source>
        <strain evidence="2">ATCC 200175</strain>
    </source>
</reference>
<evidence type="ECO:0008006" key="3">
    <source>
        <dbReference type="Google" id="ProtNLM"/>
    </source>
</evidence>
<protein>
    <recommendedName>
        <fullName evidence="3">Heterokaryon incompatibility domain-containing protein</fullName>
    </recommendedName>
</protein>
<dbReference type="PANTHER" id="PTHR10622">
    <property type="entry name" value="HET DOMAIN-CONTAINING PROTEIN"/>
    <property type="match status" value="1"/>
</dbReference>
<evidence type="ECO:0000313" key="1">
    <source>
        <dbReference type="EMBL" id="KIJ05495.1"/>
    </source>
</evidence>
<feature type="non-terminal residue" evidence="1">
    <location>
        <position position="230"/>
    </location>
</feature>
<evidence type="ECO:0000313" key="2">
    <source>
        <dbReference type="Proteomes" id="UP000053647"/>
    </source>
</evidence>
<accession>A0A0C9STI4</accession>
<dbReference type="AlphaFoldDB" id="A0A0C9STI4"/>
<sequence>YAMLSHTWLHVIDSGPREVVYRDLLSVDSQLSGPGWDKLVWYCNLARESFTCRFAWADTVCNNWENPKDLQVSTESLFRWYRNAYVCIAYLADSTTRSDMKRDPWFRSGWTLPELLAPTRMKFYGAGWKALNNDHIDNDKADRSFLASLSEASGIPVDDLRSYLPGPDRVRTKLSWASRRRTAVIEDRAYSLMAIFDARIPIDYGEGERAFTNLMLDVILRSGECDVFAW</sequence>
<dbReference type="EMBL" id="KN820938">
    <property type="protein sequence ID" value="KIJ05495.1"/>
    <property type="molecule type" value="Genomic_DNA"/>
</dbReference>
<organism evidence="1 2">
    <name type="scientific">Paxillus involutus ATCC 200175</name>
    <dbReference type="NCBI Taxonomy" id="664439"/>
    <lineage>
        <taxon>Eukaryota</taxon>
        <taxon>Fungi</taxon>
        <taxon>Dikarya</taxon>
        <taxon>Basidiomycota</taxon>
        <taxon>Agaricomycotina</taxon>
        <taxon>Agaricomycetes</taxon>
        <taxon>Agaricomycetidae</taxon>
        <taxon>Boletales</taxon>
        <taxon>Paxilineae</taxon>
        <taxon>Paxillaceae</taxon>
        <taxon>Paxillus</taxon>
    </lineage>
</organism>
<keyword evidence="2" id="KW-1185">Reference proteome</keyword>
<proteinExistence type="predicted"/>
<dbReference type="OrthoDB" id="2634962at2759"/>
<feature type="non-terminal residue" evidence="1">
    <location>
        <position position="1"/>
    </location>
</feature>